<dbReference type="EMBL" id="CP147244">
    <property type="protein sequence ID" value="WYK01750.1"/>
    <property type="molecule type" value="Genomic_DNA"/>
</dbReference>
<keyword evidence="1" id="KW-1133">Transmembrane helix</keyword>
<keyword evidence="1" id="KW-0472">Membrane</keyword>
<accession>A0AAQ3Y875</accession>
<dbReference type="InterPro" id="IPR025902">
    <property type="entry name" value="LssY-like-C_dom"/>
</dbReference>
<evidence type="ECO:0000313" key="4">
    <source>
        <dbReference type="Proteomes" id="UP000194948"/>
    </source>
</evidence>
<evidence type="ECO:0000256" key="1">
    <source>
        <dbReference type="SAM" id="Phobius"/>
    </source>
</evidence>
<feature type="domain" description="LssY-like C-terminal" evidence="2">
    <location>
        <begin position="66"/>
        <end position="255"/>
    </location>
</feature>
<gene>
    <name evidence="3" type="ORF">A5821_002887</name>
</gene>
<dbReference type="Proteomes" id="UP000194948">
    <property type="component" value="Chromosome"/>
</dbReference>
<name>A0AAQ3Y875_9ENTE</name>
<dbReference type="Pfam" id="PF14067">
    <property type="entry name" value="LssY_C"/>
    <property type="match status" value="1"/>
</dbReference>
<proteinExistence type="predicted"/>
<feature type="transmembrane region" description="Helical" evidence="1">
    <location>
        <begin position="9"/>
        <end position="27"/>
    </location>
</feature>
<evidence type="ECO:0000313" key="3">
    <source>
        <dbReference type="EMBL" id="WYK01750.1"/>
    </source>
</evidence>
<dbReference type="AlphaFoldDB" id="A0AAQ3Y875"/>
<sequence length="264" mass="30578">MKKQTVRNSAFRLVRFIFITIIGYLVYKSLLSEILTRKIHIFLYIFFWLFSSYLILPFINKLMTGRYLPDYFIGRARTSDGLLGDPINLAFIGTEDELEELFIKSGWMKAEPLTLKSSLRMIVASVLAKSYPKAPVSSLFLFNKKQDLAFEREIENNPRRRHHVRFWKTPKNWYLPGGRKADWLGAATYDKKVGFSLFTGQITHKINSDVDQERDFVLESLERSEQSVSIELVAHFTTSYHGRNGGGDEIFTDGSLPFIKIENK</sequence>
<reference evidence="3" key="1">
    <citation type="submission" date="2017-05" db="EMBL/GenBank/DDBJ databases">
        <authorList>
            <consortium name="The Broad Institute Genomics Platform"/>
            <consortium name="The Broad Institute Genomic Center for Infectious Diseases"/>
            <person name="Earl A."/>
            <person name="Manson A."/>
            <person name="Schwartman J."/>
            <person name="Gilmore M."/>
            <person name="Abouelleil A."/>
            <person name="Cao P."/>
            <person name="Chapman S."/>
            <person name="Cusick C."/>
            <person name="Shea T."/>
            <person name="Young S."/>
            <person name="Neafsey D."/>
            <person name="Nusbaum C."/>
            <person name="Birren B."/>
        </authorList>
    </citation>
    <scope>NUCLEOTIDE SEQUENCE</scope>
    <source>
        <strain evidence="3">7F3_DIV0205</strain>
    </source>
</reference>
<dbReference type="RefSeq" id="WP_086315402.1">
    <property type="nucleotide sequence ID" value="NZ_CP147244.1"/>
</dbReference>
<evidence type="ECO:0000259" key="2">
    <source>
        <dbReference type="Pfam" id="PF14067"/>
    </source>
</evidence>
<organism evidence="3 4">
    <name type="scientific">Candidatus Enterococcus palustris</name>
    <dbReference type="NCBI Taxonomy" id="1834189"/>
    <lineage>
        <taxon>Bacteria</taxon>
        <taxon>Bacillati</taxon>
        <taxon>Bacillota</taxon>
        <taxon>Bacilli</taxon>
        <taxon>Lactobacillales</taxon>
        <taxon>Enterococcaceae</taxon>
        <taxon>Enterococcus</taxon>
    </lineage>
</organism>
<keyword evidence="1" id="KW-0812">Transmembrane</keyword>
<keyword evidence="4" id="KW-1185">Reference proteome</keyword>
<feature type="transmembrane region" description="Helical" evidence="1">
    <location>
        <begin position="39"/>
        <end position="59"/>
    </location>
</feature>
<reference evidence="3" key="2">
    <citation type="submission" date="2024-03" db="EMBL/GenBank/DDBJ databases">
        <title>The Genome Sequence of Enterococcus sp. DIV0205d.</title>
        <authorList>
            <consortium name="The Broad Institute Genomics Platform"/>
            <consortium name="The Broad Institute Microbial Omics Core"/>
            <consortium name="The Broad Institute Genomic Center for Infectious Diseases"/>
            <person name="Earl A."/>
            <person name="Manson A."/>
            <person name="Gilmore M."/>
            <person name="Schwartman J."/>
            <person name="Shea T."/>
            <person name="Abouelleil A."/>
            <person name="Cao P."/>
            <person name="Chapman S."/>
            <person name="Cusick C."/>
            <person name="Young S."/>
            <person name="Neafsey D."/>
            <person name="Nusbaum C."/>
            <person name="Birren B."/>
        </authorList>
    </citation>
    <scope>NUCLEOTIDE SEQUENCE</scope>
    <source>
        <strain evidence="3">7F3_DIV0205</strain>
    </source>
</reference>
<protein>
    <recommendedName>
        <fullName evidence="2">LssY-like C-terminal domain-containing protein</fullName>
    </recommendedName>
</protein>